<keyword evidence="2" id="KW-1185">Reference proteome</keyword>
<gene>
    <name evidence="1" type="ORF">FUA23_02830</name>
</gene>
<name>A0A5C7FSW0_9BACT</name>
<dbReference type="InterPro" id="IPR036280">
    <property type="entry name" value="Multihaem_cyt_sf"/>
</dbReference>
<comment type="caution">
    <text evidence="1">The sequence shown here is derived from an EMBL/GenBank/DDBJ whole genome shotgun (WGS) entry which is preliminary data.</text>
</comment>
<proteinExistence type="predicted"/>
<dbReference type="AlphaFoldDB" id="A0A5C7FSW0"/>
<dbReference type="RefSeq" id="WP_147929196.1">
    <property type="nucleotide sequence ID" value="NZ_VOXD01000003.1"/>
</dbReference>
<evidence type="ECO:0000313" key="2">
    <source>
        <dbReference type="Proteomes" id="UP000321907"/>
    </source>
</evidence>
<accession>A0A5C7FSW0</accession>
<dbReference type="SUPFAM" id="SSF48695">
    <property type="entry name" value="Multiheme cytochromes"/>
    <property type="match status" value="1"/>
</dbReference>
<dbReference type="OrthoDB" id="1494704at2"/>
<sequence length="113" mass="12388">MTSKYFTCKNCHENTRVRSMATDRVEMERDLGETFLAACSNCHDRKTIHVNDVHAEPNRIITGVGGVVGVAATVALWQIGYVAVLSATLPVIIHAAQQKAATTFNGYKIRPTK</sequence>
<evidence type="ECO:0000313" key="1">
    <source>
        <dbReference type="EMBL" id="TXF91177.1"/>
    </source>
</evidence>
<dbReference type="Proteomes" id="UP000321907">
    <property type="component" value="Unassembled WGS sequence"/>
</dbReference>
<organism evidence="1 2">
    <name type="scientific">Neolewinella aurantiaca</name>
    <dbReference type="NCBI Taxonomy" id="2602767"/>
    <lineage>
        <taxon>Bacteria</taxon>
        <taxon>Pseudomonadati</taxon>
        <taxon>Bacteroidota</taxon>
        <taxon>Saprospiria</taxon>
        <taxon>Saprospirales</taxon>
        <taxon>Lewinellaceae</taxon>
        <taxon>Neolewinella</taxon>
    </lineage>
</organism>
<reference evidence="1 2" key="1">
    <citation type="submission" date="2019-08" db="EMBL/GenBank/DDBJ databases">
        <title>Lewinella sp. strain SSH13 Genome sequencing and assembly.</title>
        <authorList>
            <person name="Kim I."/>
        </authorList>
    </citation>
    <scope>NUCLEOTIDE SEQUENCE [LARGE SCALE GENOMIC DNA]</scope>
    <source>
        <strain evidence="1 2">SSH13</strain>
    </source>
</reference>
<dbReference type="EMBL" id="VOXD01000003">
    <property type="protein sequence ID" value="TXF91177.1"/>
    <property type="molecule type" value="Genomic_DNA"/>
</dbReference>
<protein>
    <submittedName>
        <fullName evidence="1">Uncharacterized protein</fullName>
    </submittedName>
</protein>